<dbReference type="AlphaFoldDB" id="X1MFT4"/>
<dbReference type="InterPro" id="IPR023214">
    <property type="entry name" value="HAD_sf"/>
</dbReference>
<organism evidence="1">
    <name type="scientific">marine sediment metagenome</name>
    <dbReference type="NCBI Taxonomy" id="412755"/>
    <lineage>
        <taxon>unclassified sequences</taxon>
        <taxon>metagenomes</taxon>
        <taxon>ecological metagenomes</taxon>
    </lineage>
</organism>
<proteinExistence type="predicted"/>
<dbReference type="EMBL" id="BARV01013275">
    <property type="protein sequence ID" value="GAI13545.1"/>
    <property type="molecule type" value="Genomic_DNA"/>
</dbReference>
<reference evidence="1" key="1">
    <citation type="journal article" date="2014" name="Front. Microbiol.">
        <title>High frequency of phylogenetically diverse reductive dehalogenase-homologous genes in deep subseafloor sedimentary metagenomes.</title>
        <authorList>
            <person name="Kawai M."/>
            <person name="Futagami T."/>
            <person name="Toyoda A."/>
            <person name="Takaki Y."/>
            <person name="Nishi S."/>
            <person name="Hori S."/>
            <person name="Arai W."/>
            <person name="Tsubouchi T."/>
            <person name="Morono Y."/>
            <person name="Uchiyama I."/>
            <person name="Ito T."/>
            <person name="Fujiyama A."/>
            <person name="Inagaki F."/>
            <person name="Takami H."/>
        </authorList>
    </citation>
    <scope>NUCLEOTIDE SEQUENCE</scope>
    <source>
        <strain evidence="1">Expedition CK06-06</strain>
    </source>
</reference>
<sequence>MNKGTATLDLIRGYNLQGGIYLGDDLTDIDAFRAIHSASHSSDFQGLAISIISQEMPEKLVAEADFTLNGVIDVERFLKWMSRAALELG</sequence>
<accession>X1MFT4</accession>
<comment type="caution">
    <text evidence="1">The sequence shown here is derived from an EMBL/GenBank/DDBJ whole genome shotgun (WGS) entry which is preliminary data.</text>
</comment>
<gene>
    <name evidence="1" type="ORF">S06H3_24082</name>
</gene>
<protein>
    <submittedName>
        <fullName evidence="1">Uncharacterized protein</fullName>
    </submittedName>
</protein>
<name>X1MFT4_9ZZZZ</name>
<dbReference type="Gene3D" id="3.40.50.1000">
    <property type="entry name" value="HAD superfamily/HAD-like"/>
    <property type="match status" value="1"/>
</dbReference>
<evidence type="ECO:0000313" key="1">
    <source>
        <dbReference type="EMBL" id="GAI13545.1"/>
    </source>
</evidence>